<dbReference type="AlphaFoldDB" id="A6JN57"/>
<evidence type="ECO:0000313" key="2">
    <source>
        <dbReference type="Proteomes" id="UP000234681"/>
    </source>
</evidence>
<protein>
    <submittedName>
        <fullName evidence="1">RCG31653</fullName>
    </submittedName>
</protein>
<name>A6JN57_RAT</name>
<dbReference type="EMBL" id="CH473993">
    <property type="protein sequence ID" value="EDL78509.1"/>
    <property type="molecule type" value="Genomic_DNA"/>
</dbReference>
<reference evidence="1 2" key="1">
    <citation type="submission" date="2005-09" db="EMBL/GenBank/DDBJ databases">
        <authorList>
            <person name="Mural R.J."/>
            <person name="Li P.W."/>
            <person name="Adams M.D."/>
            <person name="Amanatides P.G."/>
            <person name="Baden-Tillson H."/>
            <person name="Barnstead M."/>
            <person name="Chin S.H."/>
            <person name="Dew I."/>
            <person name="Evans C.A."/>
            <person name="Ferriera S."/>
            <person name="Flanigan M."/>
            <person name="Fosler C."/>
            <person name="Glodek A."/>
            <person name="Gu Z."/>
            <person name="Holt R.A."/>
            <person name="Jennings D."/>
            <person name="Kraft C.L."/>
            <person name="Lu F."/>
            <person name="Nguyen T."/>
            <person name="Nusskern D.R."/>
            <person name="Pfannkoch C.M."/>
            <person name="Sitter C."/>
            <person name="Sutton G.G."/>
            <person name="Venter J.C."/>
            <person name="Wang Z."/>
            <person name="Woodage T."/>
            <person name="Zheng X.H."/>
            <person name="Zhong F."/>
        </authorList>
    </citation>
    <scope>NUCLEOTIDE SEQUENCE [LARGE SCALE GENOMIC DNA]</scope>
    <source>
        <strain>BN</strain>
        <strain evidence="2">Sprague-Dawley</strain>
    </source>
</reference>
<accession>A6JN57</accession>
<evidence type="ECO:0000313" key="1">
    <source>
        <dbReference type="EMBL" id="EDL78509.1"/>
    </source>
</evidence>
<organism evidence="1 2">
    <name type="scientific">Rattus norvegicus</name>
    <name type="common">Rat</name>
    <dbReference type="NCBI Taxonomy" id="10116"/>
    <lineage>
        <taxon>Eukaryota</taxon>
        <taxon>Metazoa</taxon>
        <taxon>Chordata</taxon>
        <taxon>Craniata</taxon>
        <taxon>Vertebrata</taxon>
        <taxon>Euteleostomi</taxon>
        <taxon>Mammalia</taxon>
        <taxon>Eutheria</taxon>
        <taxon>Euarchontoglires</taxon>
        <taxon>Glires</taxon>
        <taxon>Rodentia</taxon>
        <taxon>Myomorpha</taxon>
        <taxon>Muroidea</taxon>
        <taxon>Muridae</taxon>
        <taxon>Murinae</taxon>
        <taxon>Rattus</taxon>
    </lineage>
</organism>
<dbReference type="Proteomes" id="UP000234681">
    <property type="component" value="Chromosome 8"/>
</dbReference>
<sequence length="67" mass="7296">MQLPNISNDYPLGFNMKKPRGYGSSRSDMKLIAIISPGDSDGQLMEQTLWTTGDSVLKALESSLCST</sequence>
<proteinExistence type="predicted"/>
<gene>
    <name evidence="1" type="ORF">rCG_31653</name>
</gene>